<keyword evidence="1" id="KW-0143">Chaperone</keyword>
<evidence type="ECO:0000313" key="4">
    <source>
        <dbReference type="Proteomes" id="UP000494269"/>
    </source>
</evidence>
<accession>A0A6S7AUV6</accession>
<evidence type="ECO:0000313" key="3">
    <source>
        <dbReference type="EMBL" id="CAB3743666.1"/>
    </source>
</evidence>
<keyword evidence="3" id="KW-0645">Protease</keyword>
<dbReference type="InterPro" id="IPR059188">
    <property type="entry name" value="Znf_CLPX-like"/>
</dbReference>
<dbReference type="GO" id="GO:0008233">
    <property type="term" value="F:peptidase activity"/>
    <property type="evidence" value="ECO:0007669"/>
    <property type="project" value="UniProtKB-KW"/>
</dbReference>
<keyword evidence="4" id="KW-1185">Reference proteome</keyword>
<feature type="domain" description="ClpX-type ZB" evidence="2">
    <location>
        <begin position="5"/>
        <end position="67"/>
    </location>
</feature>
<dbReference type="RefSeq" id="WP_175171935.1">
    <property type="nucleotide sequence ID" value="NZ_CADIJQ010000018.1"/>
</dbReference>
<dbReference type="SMART" id="SM00994">
    <property type="entry name" value="zf-C4_ClpX"/>
    <property type="match status" value="1"/>
</dbReference>
<organism evidence="3 4">
    <name type="scientific">Achromobacter kerstersii</name>
    <dbReference type="NCBI Taxonomy" id="1353890"/>
    <lineage>
        <taxon>Bacteria</taxon>
        <taxon>Pseudomonadati</taxon>
        <taxon>Pseudomonadota</taxon>
        <taxon>Betaproteobacteria</taxon>
        <taxon>Burkholderiales</taxon>
        <taxon>Alcaligenaceae</taxon>
        <taxon>Achromobacter</taxon>
    </lineage>
</organism>
<protein>
    <submittedName>
        <fullName evidence="3">ATP-dependent Clp protease ATP-binding subunit ClpX</fullName>
    </submittedName>
</protein>
<dbReference type="PROSITE" id="PS51902">
    <property type="entry name" value="CLPX_ZB"/>
    <property type="match status" value="1"/>
</dbReference>
<dbReference type="GO" id="GO:0005524">
    <property type="term" value="F:ATP binding"/>
    <property type="evidence" value="ECO:0007669"/>
    <property type="project" value="UniProtKB-KW"/>
</dbReference>
<dbReference type="AlphaFoldDB" id="A0A6S7AUV6"/>
<dbReference type="GO" id="GO:0006508">
    <property type="term" value="P:proteolysis"/>
    <property type="evidence" value="ECO:0007669"/>
    <property type="project" value="UniProtKB-KW"/>
</dbReference>
<proteinExistence type="inferred from homology"/>
<comment type="similarity">
    <text evidence="1">Belongs to the ClpX chaperone family.</text>
</comment>
<dbReference type="GO" id="GO:0006457">
    <property type="term" value="P:protein folding"/>
    <property type="evidence" value="ECO:0007669"/>
    <property type="project" value="UniProtKB-UniRule"/>
</dbReference>
<sequence>MDENNKKSPRRKKQPTVLHCSFCDKSQDEVHKLIARENPPGKKALTICDECVEMCTEIINDQGLVEAENSPKALYKYIVRQNQIIDDARDRANKALDLLSVSMPPASGSQH</sequence>
<feature type="binding site" evidence="1">
    <location>
        <position position="48"/>
    </location>
    <ligand>
        <name>Zn(2+)</name>
        <dbReference type="ChEBI" id="CHEBI:29105"/>
    </ligand>
</feature>
<dbReference type="Proteomes" id="UP000494269">
    <property type="component" value="Unassembled WGS sequence"/>
</dbReference>
<evidence type="ECO:0000256" key="1">
    <source>
        <dbReference type="PROSITE-ProRule" id="PRU01250"/>
    </source>
</evidence>
<keyword evidence="3" id="KW-0067">ATP-binding</keyword>
<keyword evidence="3" id="KW-0378">Hydrolase</keyword>
<feature type="binding site" evidence="1">
    <location>
        <position position="23"/>
    </location>
    <ligand>
        <name>Zn(2+)</name>
        <dbReference type="ChEBI" id="CHEBI:29105"/>
    </ligand>
</feature>
<keyword evidence="1" id="KW-0862">Zinc</keyword>
<gene>
    <name evidence="3" type="primary">clpX_2</name>
    <name evidence="3" type="ORF">LMG3441_06026</name>
</gene>
<dbReference type="SUPFAM" id="SSF57716">
    <property type="entry name" value="Glucocorticoid receptor-like (DNA-binding domain)"/>
    <property type="match status" value="1"/>
</dbReference>
<feature type="binding site" evidence="1">
    <location>
        <position position="20"/>
    </location>
    <ligand>
        <name>Zn(2+)</name>
        <dbReference type="ChEBI" id="CHEBI:29105"/>
    </ligand>
</feature>
<dbReference type="InterPro" id="IPR038366">
    <property type="entry name" value="Znf_CppX_C4_sf"/>
</dbReference>
<feature type="binding site" evidence="1">
    <location>
        <position position="51"/>
    </location>
    <ligand>
        <name>Zn(2+)</name>
        <dbReference type="ChEBI" id="CHEBI:29105"/>
    </ligand>
</feature>
<keyword evidence="1" id="KW-0479">Metal-binding</keyword>
<name>A0A6S7AUV6_9BURK</name>
<dbReference type="Gene3D" id="6.20.220.10">
    <property type="entry name" value="ClpX chaperone, C4-type zinc finger domain"/>
    <property type="match status" value="1"/>
</dbReference>
<evidence type="ECO:0000259" key="2">
    <source>
        <dbReference type="PROSITE" id="PS51902"/>
    </source>
</evidence>
<dbReference type="GO" id="GO:0051082">
    <property type="term" value="F:unfolded protein binding"/>
    <property type="evidence" value="ECO:0007669"/>
    <property type="project" value="UniProtKB-UniRule"/>
</dbReference>
<dbReference type="GO" id="GO:0008270">
    <property type="term" value="F:zinc ion binding"/>
    <property type="evidence" value="ECO:0007669"/>
    <property type="project" value="UniProtKB-UniRule"/>
</dbReference>
<keyword evidence="3" id="KW-0547">Nucleotide-binding</keyword>
<dbReference type="GO" id="GO:0046983">
    <property type="term" value="F:protein dimerization activity"/>
    <property type="evidence" value="ECO:0007669"/>
    <property type="project" value="UniProtKB-UniRule"/>
</dbReference>
<reference evidence="3 4" key="1">
    <citation type="submission" date="2020-04" db="EMBL/GenBank/DDBJ databases">
        <authorList>
            <person name="De Canck E."/>
        </authorList>
    </citation>
    <scope>NUCLEOTIDE SEQUENCE [LARGE SCALE GENOMIC DNA]</scope>
    <source>
        <strain evidence="3 4">LMG 3441</strain>
    </source>
</reference>
<dbReference type="InterPro" id="IPR010603">
    <property type="entry name" value="Znf_CppX_C4"/>
</dbReference>
<dbReference type="Pfam" id="PF06689">
    <property type="entry name" value="zf-C4_ClpX"/>
    <property type="match status" value="1"/>
</dbReference>
<dbReference type="EMBL" id="CADIJQ010000018">
    <property type="protein sequence ID" value="CAB3743666.1"/>
    <property type="molecule type" value="Genomic_DNA"/>
</dbReference>